<dbReference type="OrthoDB" id="329666at2759"/>
<comment type="similarity">
    <text evidence="2">Belongs to the MCMBP family.</text>
</comment>
<evidence type="ECO:0000256" key="1">
    <source>
        <dbReference type="ARBA" id="ARBA00004123"/>
    </source>
</evidence>
<comment type="subcellular location">
    <subcellularLocation>
        <location evidence="1">Nucleus</location>
    </subcellularLocation>
</comment>
<evidence type="ECO:0000256" key="5">
    <source>
        <dbReference type="SAM" id="MobiDB-lite"/>
    </source>
</evidence>
<dbReference type="GO" id="GO:0005634">
    <property type="term" value="C:nucleus"/>
    <property type="evidence" value="ECO:0007669"/>
    <property type="project" value="UniProtKB-SubCell"/>
</dbReference>
<dbReference type="GO" id="GO:0006261">
    <property type="term" value="P:DNA-templated DNA replication"/>
    <property type="evidence" value="ECO:0007669"/>
    <property type="project" value="TreeGrafter"/>
</dbReference>
<proteinExistence type="inferred from homology"/>
<feature type="region of interest" description="Disordered" evidence="5">
    <location>
        <begin position="155"/>
        <end position="192"/>
    </location>
</feature>
<dbReference type="Proteomes" id="UP000286415">
    <property type="component" value="Unassembled WGS sequence"/>
</dbReference>
<dbReference type="GO" id="GO:0003682">
    <property type="term" value="F:chromatin binding"/>
    <property type="evidence" value="ECO:0007669"/>
    <property type="project" value="TreeGrafter"/>
</dbReference>
<dbReference type="AlphaFoldDB" id="A0A8T1MSX0"/>
<accession>A0A8T1MSX0</accession>
<evidence type="ECO:0000256" key="4">
    <source>
        <dbReference type="ARBA" id="ARBA00023242"/>
    </source>
</evidence>
<evidence type="ECO:0000256" key="2">
    <source>
        <dbReference type="ARBA" id="ARBA00007925"/>
    </source>
</evidence>
<dbReference type="PANTHER" id="PTHR13489:SF0">
    <property type="entry name" value="MINI-CHROMOSOME MAINTENANCE COMPLEX-BINDING PROTEIN"/>
    <property type="match status" value="1"/>
</dbReference>
<gene>
    <name evidence="6" type="ORF">CSKR_112052</name>
</gene>
<organism evidence="6 7">
    <name type="scientific">Clonorchis sinensis</name>
    <name type="common">Chinese liver fluke</name>
    <dbReference type="NCBI Taxonomy" id="79923"/>
    <lineage>
        <taxon>Eukaryota</taxon>
        <taxon>Metazoa</taxon>
        <taxon>Spiralia</taxon>
        <taxon>Lophotrochozoa</taxon>
        <taxon>Platyhelminthes</taxon>
        <taxon>Trematoda</taxon>
        <taxon>Digenea</taxon>
        <taxon>Opisthorchiida</taxon>
        <taxon>Opisthorchiata</taxon>
        <taxon>Opisthorchiidae</taxon>
        <taxon>Clonorchis</taxon>
    </lineage>
</organism>
<dbReference type="InterPro" id="IPR019140">
    <property type="entry name" value="MCM_complex-bd"/>
</dbReference>
<comment type="caution">
    <text evidence="6">The sequence shown here is derived from an EMBL/GenBank/DDBJ whole genome shotgun (WGS) entry which is preliminary data.</text>
</comment>
<feature type="compositionally biased region" description="Polar residues" evidence="5">
    <location>
        <begin position="168"/>
        <end position="177"/>
    </location>
</feature>
<evidence type="ECO:0000313" key="7">
    <source>
        <dbReference type="Proteomes" id="UP000286415"/>
    </source>
</evidence>
<keyword evidence="4" id="KW-0539">Nucleus</keyword>
<name>A0A8T1MSX0_CLOSI</name>
<evidence type="ECO:0000313" key="6">
    <source>
        <dbReference type="EMBL" id="KAG5451966.1"/>
    </source>
</evidence>
<dbReference type="Pfam" id="PF09739">
    <property type="entry name" value="MCM_bind"/>
    <property type="match status" value="1"/>
</dbReference>
<dbReference type="PANTHER" id="PTHR13489">
    <property type="entry name" value="MINI-CHROMOSOME MAINTENANCE COMPLEX-BINDING PROTEIN"/>
    <property type="match status" value="1"/>
</dbReference>
<reference evidence="6 7" key="1">
    <citation type="journal article" date="2018" name="Biotechnol. Adv.">
        <title>Improved genomic resources and new bioinformatic workflow for the carcinogenic parasite Clonorchis sinensis: Biotechnological implications.</title>
        <authorList>
            <person name="Wang D."/>
            <person name="Korhonen P.K."/>
            <person name="Gasser R.B."/>
            <person name="Young N.D."/>
        </authorList>
    </citation>
    <scope>NUCLEOTIDE SEQUENCE [LARGE SCALE GENOMIC DNA]</scope>
    <source>
        <strain evidence="6">Cs-k2</strain>
    </source>
</reference>
<dbReference type="EMBL" id="NIRI02000042">
    <property type="protein sequence ID" value="KAG5451966.1"/>
    <property type="molecule type" value="Genomic_DNA"/>
</dbReference>
<keyword evidence="7" id="KW-1185">Reference proteome</keyword>
<sequence>MTDTCFALPLTLYDEIFQKCGDKAQQQFRDLLSEAISAKTDKIPILNETSLDLIPDGHLVCVYGMVQDMFGIELFMDEFSLSGSDDNRVHSFRFRDFGSDEVYSGEPENVKFGERQSAYVVPVPGESSWVRRARASKCKYTPAVQLIGNKRAIGDDEELPIEPKKAKGTSTDASTSKPKPRKQFPLTEEEEEESRTGVLVRLYGEEQDTLKINEVVEVFGILEHTRLGSIMVQDEFAQDAKGSEPIPRVHAVIIRRLKHNNPCLPSNELMPATDSHPDADKSSCLLSFVDQSRMNAARSTLHTILMECYKGDSLAADYTLIHLSSARLDVESPYPSKLPALNIVCPTNDEDTTHPSSPEVRVTLADTAGLLSRLRLLLPCLVTQLAPVTVTLESLNNGPNLMPIRDADRGALDAGRLQLPNGTQVLVDETGMTTGQLQSRGILNLRALTMLATKQCVPYDFQFYTQDWDTDCRVLIISAGQSLVKSTLALPWVPEGDFSVECTYNQADTTWSELRNYLTVLTQSSSLYSMEEPLQKRINDDFVKWRRSKETFIEADDLAIMLCLLRTLCLTYGENHATVERWEQVCRMEEQRRLRLKKR</sequence>
<protein>
    <recommendedName>
        <fullName evidence="3">Mini-chromosome maintenance complex-binding protein</fullName>
    </recommendedName>
</protein>
<reference evidence="6 7" key="2">
    <citation type="journal article" date="2021" name="Genomics">
        <title>High-quality reference genome for Clonorchis sinensis.</title>
        <authorList>
            <person name="Young N.D."/>
            <person name="Stroehlein A.J."/>
            <person name="Kinkar L."/>
            <person name="Wang T."/>
            <person name="Sohn W.M."/>
            <person name="Chang B.C.H."/>
            <person name="Kaur P."/>
            <person name="Weisz D."/>
            <person name="Dudchenko O."/>
            <person name="Aiden E.L."/>
            <person name="Korhonen P.K."/>
            <person name="Gasser R.B."/>
        </authorList>
    </citation>
    <scope>NUCLEOTIDE SEQUENCE [LARGE SCALE GENOMIC DNA]</scope>
    <source>
        <strain evidence="6">Cs-k2</strain>
    </source>
</reference>
<evidence type="ECO:0000256" key="3">
    <source>
        <dbReference type="ARBA" id="ARBA00015405"/>
    </source>
</evidence>